<sequence>MSELTVFLAGDSTVADYPPEKLPMLGWGAKLGLFLDGTVKIVNHAMNGRSSKSFINEGRLEPIREAIGQGDVFLIQFGHNDSKEDEERRTEPWSTYQEHLAQYIAVAREKGAVPVLISSVCRRRFDDSGRLVDTHGEYPKAMEDLAEREKVAFIDLTAKSAVLLRQLGSVDSEQLFTWLKPGENPNYPEGSQDNTHLNEYGAESVARLVAEELAVLDTPLKDKIKLD</sequence>
<organism evidence="1 2">
    <name type="scientific">Paenibacillus mesotrionivorans</name>
    <dbReference type="NCBI Taxonomy" id="3160968"/>
    <lineage>
        <taxon>Bacteria</taxon>
        <taxon>Bacillati</taxon>
        <taxon>Bacillota</taxon>
        <taxon>Bacilli</taxon>
        <taxon>Bacillales</taxon>
        <taxon>Paenibacillaceae</taxon>
        <taxon>Paenibacillus</taxon>
    </lineage>
</organism>
<name>A0ACC7P4R2_9BACL</name>
<reference evidence="1" key="1">
    <citation type="submission" date="2024-12" db="EMBL/GenBank/DDBJ databases">
        <authorList>
            <person name="Wu N."/>
        </authorList>
    </citation>
    <scope>NUCLEOTIDE SEQUENCE</scope>
    <source>
        <strain evidence="1">P15</strain>
    </source>
</reference>
<gene>
    <name evidence="1" type="ORF">ACI1P1_27485</name>
</gene>
<evidence type="ECO:0000313" key="1">
    <source>
        <dbReference type="EMBL" id="MFM9332046.1"/>
    </source>
</evidence>
<protein>
    <submittedName>
        <fullName evidence="1">Rhamnogalacturonan acetylesterase</fullName>
    </submittedName>
</protein>
<comment type="caution">
    <text evidence="1">The sequence shown here is derived from an EMBL/GenBank/DDBJ whole genome shotgun (WGS) entry which is preliminary data.</text>
</comment>
<dbReference type="EMBL" id="JBJURJ010000025">
    <property type="protein sequence ID" value="MFM9332046.1"/>
    <property type="molecule type" value="Genomic_DNA"/>
</dbReference>
<dbReference type="Proteomes" id="UP001631969">
    <property type="component" value="Unassembled WGS sequence"/>
</dbReference>
<keyword evidence="2" id="KW-1185">Reference proteome</keyword>
<accession>A0ACC7P4R2</accession>
<proteinExistence type="predicted"/>
<evidence type="ECO:0000313" key="2">
    <source>
        <dbReference type="Proteomes" id="UP001631969"/>
    </source>
</evidence>